<evidence type="ECO:0000313" key="2">
    <source>
        <dbReference type="Proteomes" id="UP000433652"/>
    </source>
</evidence>
<keyword evidence="2" id="KW-1185">Reference proteome</keyword>
<dbReference type="EMBL" id="WTYM01000030">
    <property type="protein sequence ID" value="MXO58876.1"/>
    <property type="molecule type" value="Genomic_DNA"/>
</dbReference>
<name>A0A6I4SVT4_9SPHN</name>
<protein>
    <submittedName>
        <fullName evidence="1">Uncharacterized protein</fullName>
    </submittedName>
</protein>
<dbReference type="OrthoDB" id="7605310at2"/>
<sequence>MGFNFPGPLKGWRVFAGEVGVIVLGVLLALGAQQLAEALQRQSEVREFRRTIDHEIGLNLFVYDVRSRGSACNMRRIRDLLAWLRTADDRESLPDLDIYGPAALFPYRAAWDSRDGNVFASVPPDARLKYAEFYDELGGNNARLEAEIAAWSAMKGFELAGPISHQERRELYRHLAEAFVADGTLAANLPVSKKIAEELGVTAIRPDNLTKEFLASIDACAPIILPEKTPNSTGGSVAN</sequence>
<organism evidence="1 2">
    <name type="scientific">Croceibacterium salegens</name>
    <dbReference type="NCBI Taxonomy" id="1737568"/>
    <lineage>
        <taxon>Bacteria</taxon>
        <taxon>Pseudomonadati</taxon>
        <taxon>Pseudomonadota</taxon>
        <taxon>Alphaproteobacteria</taxon>
        <taxon>Sphingomonadales</taxon>
        <taxon>Erythrobacteraceae</taxon>
        <taxon>Croceibacterium</taxon>
    </lineage>
</organism>
<evidence type="ECO:0000313" key="1">
    <source>
        <dbReference type="EMBL" id="MXO58876.1"/>
    </source>
</evidence>
<reference evidence="1 2" key="1">
    <citation type="submission" date="2019-12" db="EMBL/GenBank/DDBJ databases">
        <title>Genomic-based taxomic classification of the family Erythrobacteraceae.</title>
        <authorList>
            <person name="Xu L."/>
        </authorList>
    </citation>
    <scope>NUCLEOTIDE SEQUENCE [LARGE SCALE GENOMIC DNA]</scope>
    <source>
        <strain evidence="1 2">MCCC 1K01500</strain>
    </source>
</reference>
<comment type="caution">
    <text evidence="1">The sequence shown here is derived from an EMBL/GenBank/DDBJ whole genome shotgun (WGS) entry which is preliminary data.</text>
</comment>
<dbReference type="AlphaFoldDB" id="A0A6I4SVT4"/>
<accession>A0A6I4SVT4</accession>
<gene>
    <name evidence="1" type="ORF">GRI89_04890</name>
</gene>
<dbReference type="RefSeq" id="WP_159792735.1">
    <property type="nucleotide sequence ID" value="NZ_WTYM01000030.1"/>
</dbReference>
<dbReference type="Proteomes" id="UP000433652">
    <property type="component" value="Unassembled WGS sequence"/>
</dbReference>
<proteinExistence type="predicted"/>